<dbReference type="InterPro" id="IPR001610">
    <property type="entry name" value="PAC"/>
</dbReference>
<dbReference type="PROSITE" id="PS50112">
    <property type="entry name" value="PAS"/>
    <property type="match status" value="4"/>
</dbReference>
<accession>A0A8J7I6J2</accession>
<dbReference type="PRINTS" id="PR00344">
    <property type="entry name" value="BCTRLSENSOR"/>
</dbReference>
<keyword evidence="7" id="KW-0175">Coiled coil</keyword>
<evidence type="ECO:0000256" key="4">
    <source>
        <dbReference type="ARBA" id="ARBA00022679"/>
    </source>
</evidence>
<dbReference type="PROSITE" id="PS50109">
    <property type="entry name" value="HIS_KIN"/>
    <property type="match status" value="1"/>
</dbReference>
<feature type="domain" description="Histidine kinase" evidence="8">
    <location>
        <begin position="618"/>
        <end position="872"/>
    </location>
</feature>
<dbReference type="InterPro" id="IPR003661">
    <property type="entry name" value="HisK_dim/P_dom"/>
</dbReference>
<feature type="domain" description="PAC" evidence="10">
    <location>
        <begin position="531"/>
        <end position="584"/>
    </location>
</feature>
<keyword evidence="5" id="KW-0418">Kinase</keyword>
<dbReference type="EMBL" id="JAECZA010000234">
    <property type="protein sequence ID" value="MBH8576629.1"/>
    <property type="molecule type" value="Genomic_DNA"/>
</dbReference>
<dbReference type="CDD" id="cd00130">
    <property type="entry name" value="PAS"/>
    <property type="match status" value="4"/>
</dbReference>
<dbReference type="InterPro" id="IPR003594">
    <property type="entry name" value="HATPase_dom"/>
</dbReference>
<dbReference type="SUPFAM" id="SSF55785">
    <property type="entry name" value="PYP-like sensor domain (PAS domain)"/>
    <property type="match status" value="4"/>
</dbReference>
<evidence type="ECO:0000256" key="5">
    <source>
        <dbReference type="ARBA" id="ARBA00022777"/>
    </source>
</evidence>
<sequence>MAPNLITVDKNTYESLQQELIELRQVIARLEQVKSSSTPKFSQKQMALFIEYTPAAIAIFDRQMCYLLASRRWRENYGLVDEEIIGRSCYEVFPEIPEYLRKIHQRCLAGSVEKCEEDVFPCADGTINWVKWEIHPWYEDSGEVGGIIIFTEEITDRKQTEAELKQLNEELEARVEERTAALRQSEARLKRLADNVPGMLYEFHLQPDGTMSFAYASSGCRNVLGLEPKQITEDASVVFAHIHPEDIPNIQQAIAVSAQTLQNFEYEWRITTPFGEQKLVKTVSRPEPQPKGKILWYGYISDITEQQAAKRDREIAQQQFQEQEQFLRTIYDGIPHLVFVVDVLENGDFRFAGCNSSAEKIIGINHAQIVGKTPEDLHGPINGALVRQRYKSCVEAGTRVNYEEHLTFDGEETWCLTTINPLKNSEGRIYQLVGAKLNITARKKAEQALQESQHFIQRIADSSPNILYIFDLEEQRNVYANQEIITLLGYSIEEIQQMGDKLIPTITHPEEQEKIATQLQRLLAAKDGEICEYEYRIRRGNGEWCWLYTRETPFSRTHDGKVKQILGVSTDMTERKQAELRLQQQTEDLENTLTELQRTQTQLIQSEKMSSLGNMVAGVAHEINNPINFIHGNLIPASEYAQDLLKLLGLYQLHFPYPPAEIQAEIAAIELDFLKEDLMKLLQSMRVGTQRIREIVLSLRNFSRLDEAEFKQVDIHEGIDSTLMILHNRLKAKPNHPEITVIKEYGKLPLIECYAGQLNQVFMNLLSNAIDALDESVVNRKITDNPTIHIRTELINNQRIAIRISDNGMGIPQEIFSKLFDPFFTTKEVGKGTGLGLSISYQIVVDKHCGKLTCHSTPGQGAEFVIEIPINQQKTCQ</sequence>
<evidence type="ECO:0000259" key="10">
    <source>
        <dbReference type="PROSITE" id="PS50113"/>
    </source>
</evidence>
<dbReference type="RefSeq" id="WP_214435357.1">
    <property type="nucleotide sequence ID" value="NZ_CAWPUQ010000162.1"/>
</dbReference>
<dbReference type="Proteomes" id="UP000662314">
    <property type="component" value="Unassembled WGS sequence"/>
</dbReference>
<evidence type="ECO:0000313" key="11">
    <source>
        <dbReference type="EMBL" id="MBH8576629.1"/>
    </source>
</evidence>
<dbReference type="InterPro" id="IPR005467">
    <property type="entry name" value="His_kinase_dom"/>
</dbReference>
<feature type="coiled-coil region" evidence="7">
    <location>
        <begin position="150"/>
        <end position="195"/>
    </location>
</feature>
<evidence type="ECO:0000259" key="8">
    <source>
        <dbReference type="PROSITE" id="PS50109"/>
    </source>
</evidence>
<evidence type="ECO:0000256" key="3">
    <source>
        <dbReference type="ARBA" id="ARBA00022553"/>
    </source>
</evidence>
<reference evidence="11 12" key="1">
    <citation type="journal article" date="2021" name="Int. J. Syst. Evol. Microbiol.">
        <title>Amazonocrinis nigriterrae gen. nov., sp. nov., Atlanticothrix silvestris gen. nov., sp. nov. and Dendronalium phyllosphericum gen. nov., sp. nov., nostocacean cyanobacteria from Brazilian environments.</title>
        <authorList>
            <person name="Alvarenga D.O."/>
            <person name="Andreote A.P.D."/>
            <person name="Branco L.H.Z."/>
            <person name="Delbaje E."/>
            <person name="Cruz R.B."/>
            <person name="Varani A.M."/>
            <person name="Fiore M.F."/>
        </authorList>
    </citation>
    <scope>NUCLEOTIDE SEQUENCE [LARGE SCALE GENOMIC DNA]</scope>
    <source>
        <strain evidence="11 12">CENA369</strain>
    </source>
</reference>
<dbReference type="SUPFAM" id="SSF55874">
    <property type="entry name" value="ATPase domain of HSP90 chaperone/DNA topoisomerase II/histidine kinase"/>
    <property type="match status" value="1"/>
</dbReference>
<dbReference type="AlphaFoldDB" id="A0A8J7I6J2"/>
<dbReference type="Gene3D" id="3.30.565.10">
    <property type="entry name" value="Histidine kinase-like ATPase, C-terminal domain"/>
    <property type="match status" value="1"/>
</dbReference>
<organism evidence="11 12">
    <name type="scientific">Dendronalium phyllosphericum CENA369</name>
    <dbReference type="NCBI Taxonomy" id="1725256"/>
    <lineage>
        <taxon>Bacteria</taxon>
        <taxon>Bacillati</taxon>
        <taxon>Cyanobacteriota</taxon>
        <taxon>Cyanophyceae</taxon>
        <taxon>Nostocales</taxon>
        <taxon>Nostocaceae</taxon>
        <taxon>Dendronalium</taxon>
        <taxon>Dendronalium phyllosphericum</taxon>
    </lineage>
</organism>
<dbReference type="PROSITE" id="PS50113">
    <property type="entry name" value="PAC"/>
    <property type="match status" value="3"/>
</dbReference>
<comment type="caution">
    <text evidence="11">The sequence shown here is derived from an EMBL/GenBank/DDBJ whole genome shotgun (WGS) entry which is preliminary data.</text>
</comment>
<protein>
    <recommendedName>
        <fullName evidence="2">histidine kinase</fullName>
        <ecNumber evidence="2">2.7.13.3</ecNumber>
    </recommendedName>
</protein>
<dbReference type="GO" id="GO:0000155">
    <property type="term" value="F:phosphorelay sensor kinase activity"/>
    <property type="evidence" value="ECO:0007669"/>
    <property type="project" value="InterPro"/>
</dbReference>
<dbReference type="InterPro" id="IPR036890">
    <property type="entry name" value="HATPase_C_sf"/>
</dbReference>
<keyword evidence="3" id="KW-0597">Phosphoprotein</keyword>
<name>A0A8J7I6J2_9NOST</name>
<dbReference type="Pfam" id="PF08447">
    <property type="entry name" value="PAS_3"/>
    <property type="match status" value="2"/>
</dbReference>
<evidence type="ECO:0000313" key="12">
    <source>
        <dbReference type="Proteomes" id="UP000662314"/>
    </source>
</evidence>
<dbReference type="Gene3D" id="1.10.287.130">
    <property type="match status" value="1"/>
</dbReference>
<dbReference type="InterPro" id="IPR013655">
    <property type="entry name" value="PAS_fold_3"/>
</dbReference>
<feature type="domain" description="PAS" evidence="9">
    <location>
        <begin position="323"/>
        <end position="397"/>
    </location>
</feature>
<dbReference type="PANTHER" id="PTHR43304:SF1">
    <property type="entry name" value="PAC DOMAIN-CONTAINING PROTEIN"/>
    <property type="match status" value="1"/>
</dbReference>
<proteinExistence type="predicted"/>
<dbReference type="SMART" id="SM00388">
    <property type="entry name" value="HisKA"/>
    <property type="match status" value="1"/>
</dbReference>
<evidence type="ECO:0000256" key="2">
    <source>
        <dbReference type="ARBA" id="ARBA00012438"/>
    </source>
</evidence>
<keyword evidence="6" id="KW-0902">Two-component regulatory system</keyword>
<feature type="coiled-coil region" evidence="7">
    <location>
        <begin position="575"/>
        <end position="602"/>
    </location>
</feature>
<feature type="domain" description="PAC" evidence="10">
    <location>
        <begin position="113"/>
        <end position="166"/>
    </location>
</feature>
<dbReference type="PANTHER" id="PTHR43304">
    <property type="entry name" value="PHYTOCHROME-LIKE PROTEIN CPH1"/>
    <property type="match status" value="1"/>
</dbReference>
<dbReference type="EC" id="2.7.13.3" evidence="2"/>
<dbReference type="Gene3D" id="3.30.450.20">
    <property type="entry name" value="PAS domain"/>
    <property type="match status" value="4"/>
</dbReference>
<dbReference type="SMART" id="SM00091">
    <property type="entry name" value="PAS"/>
    <property type="match status" value="4"/>
</dbReference>
<dbReference type="InterPro" id="IPR004358">
    <property type="entry name" value="Sig_transdc_His_kin-like_C"/>
</dbReference>
<evidence type="ECO:0000256" key="1">
    <source>
        <dbReference type="ARBA" id="ARBA00000085"/>
    </source>
</evidence>
<evidence type="ECO:0000256" key="7">
    <source>
        <dbReference type="SAM" id="Coils"/>
    </source>
</evidence>
<dbReference type="InterPro" id="IPR052162">
    <property type="entry name" value="Sensor_kinase/Photoreceptor"/>
</dbReference>
<gene>
    <name evidence="11" type="ORF">I8752_27300</name>
</gene>
<feature type="domain" description="PAS" evidence="9">
    <location>
        <begin position="185"/>
        <end position="254"/>
    </location>
</feature>
<dbReference type="SMART" id="SM00086">
    <property type="entry name" value="PAC"/>
    <property type="match status" value="4"/>
</dbReference>
<evidence type="ECO:0000259" key="9">
    <source>
        <dbReference type="PROSITE" id="PS50112"/>
    </source>
</evidence>
<dbReference type="NCBIfam" id="TIGR00229">
    <property type="entry name" value="sensory_box"/>
    <property type="match status" value="3"/>
</dbReference>
<comment type="catalytic activity">
    <reaction evidence="1">
        <text>ATP + protein L-histidine = ADP + protein N-phospho-L-histidine.</text>
        <dbReference type="EC" id="2.7.13.3"/>
    </reaction>
</comment>
<dbReference type="Pfam" id="PF08448">
    <property type="entry name" value="PAS_4"/>
    <property type="match status" value="2"/>
</dbReference>
<dbReference type="InterPro" id="IPR013656">
    <property type="entry name" value="PAS_4"/>
</dbReference>
<dbReference type="InterPro" id="IPR000700">
    <property type="entry name" value="PAS-assoc_C"/>
</dbReference>
<dbReference type="Pfam" id="PF02518">
    <property type="entry name" value="HATPase_c"/>
    <property type="match status" value="1"/>
</dbReference>
<feature type="domain" description="PAS" evidence="9">
    <location>
        <begin position="452"/>
        <end position="526"/>
    </location>
</feature>
<evidence type="ECO:0000256" key="6">
    <source>
        <dbReference type="ARBA" id="ARBA00023012"/>
    </source>
</evidence>
<feature type="domain" description="PAC" evidence="10">
    <location>
        <begin position="396"/>
        <end position="451"/>
    </location>
</feature>
<dbReference type="SMART" id="SM00387">
    <property type="entry name" value="HATPase_c"/>
    <property type="match status" value="1"/>
</dbReference>
<feature type="domain" description="PAS" evidence="9">
    <location>
        <begin position="42"/>
        <end position="111"/>
    </location>
</feature>
<dbReference type="InterPro" id="IPR000014">
    <property type="entry name" value="PAS"/>
</dbReference>
<dbReference type="CDD" id="cd00082">
    <property type="entry name" value="HisKA"/>
    <property type="match status" value="1"/>
</dbReference>
<keyword evidence="4" id="KW-0808">Transferase</keyword>
<keyword evidence="12" id="KW-1185">Reference proteome</keyword>
<dbReference type="InterPro" id="IPR035965">
    <property type="entry name" value="PAS-like_dom_sf"/>
</dbReference>
<dbReference type="SUPFAM" id="SSF47384">
    <property type="entry name" value="Homodimeric domain of signal transducing histidine kinase"/>
    <property type="match status" value="1"/>
</dbReference>
<dbReference type="InterPro" id="IPR036097">
    <property type="entry name" value="HisK_dim/P_sf"/>
</dbReference>